<proteinExistence type="predicted"/>
<name>A0ACC0HUR3_9ERIC</name>
<keyword evidence="2" id="KW-1185">Reference proteome</keyword>
<dbReference type="Proteomes" id="UP001060215">
    <property type="component" value="Chromosome 4"/>
</dbReference>
<gene>
    <name evidence="1" type="ORF">LOK49_LG05G01913</name>
</gene>
<protein>
    <submittedName>
        <fullName evidence="1">Uncharacterized protein</fullName>
    </submittedName>
</protein>
<evidence type="ECO:0000313" key="2">
    <source>
        <dbReference type="Proteomes" id="UP001060215"/>
    </source>
</evidence>
<sequence length="714" mass="77992">MDTLTLNLSTTTSKPYQQLQTLLVKSPISLCNSQSYCLCYKRSLSSTIITCKFKTTKQNRESKSKSVAKKIVVSDVPPPLSEDGGAARNGGAPPSPDRNNTAGGLTLKMLKKLQRRVLGVLSNLPLAIGEMASIAALMALGTIIEQGEAPDFYFQKYPEDNPVLGFFTWRWILTLGFDHMFSSPPFLAMLVLLAASLMACTYTTQIPLVKVARRWSFLHSAEVISKQEFADTLPRASVKDLGVILMGAGYEVFLKGPSLYAFKGLAGRFAPIGVHLAMLLIMAGGTMSAAGSFRGSVTVPQGLNFVVGDVMGPSGFLSNPLETFDTEVHVNRFYMDYYDSGEVRQFHTDLSLFDLEGKEVMRKTISVNDPLRFGGITIYQTDWSLSTLQILKDGEGPFNLAMAPLKLNGDKKLFGTFLPVGNSGSPNVKGISMLARDLQSIVLYDQEGKFAGIRRPNSKLPIDIDGTKIVILDAIGSTGLDMKTDPGVPIVYAGFGALMLTTCISFLSHSQIWALQNGTAVVVGGKTNRAKAEFPDDMNYLLDQDNMTMDFDERYFHGKPQNSFHKAVNIPDVVVFSRNVEEVSKIVKSCNKYKVPIVPYGGVTSLEGHTLSPHGGVCIDMNLMKVMVEKMGLPNGLDSGTSKGYGDVLRCCRMWSKIERQIATLVFDRDRKSMGVIITQPPPTAFKALISYKHIAHGKHAIHGNTHACEDAKA</sequence>
<organism evidence="1 2">
    <name type="scientific">Camellia lanceoleosa</name>
    <dbReference type="NCBI Taxonomy" id="1840588"/>
    <lineage>
        <taxon>Eukaryota</taxon>
        <taxon>Viridiplantae</taxon>
        <taxon>Streptophyta</taxon>
        <taxon>Embryophyta</taxon>
        <taxon>Tracheophyta</taxon>
        <taxon>Spermatophyta</taxon>
        <taxon>Magnoliopsida</taxon>
        <taxon>eudicotyledons</taxon>
        <taxon>Gunneridae</taxon>
        <taxon>Pentapetalae</taxon>
        <taxon>asterids</taxon>
        <taxon>Ericales</taxon>
        <taxon>Theaceae</taxon>
        <taxon>Camellia</taxon>
    </lineage>
</organism>
<reference evidence="1 2" key="1">
    <citation type="journal article" date="2022" name="Plant J.">
        <title>Chromosome-level genome of Camellia lanceoleosa provides a valuable resource for understanding genome evolution and self-incompatibility.</title>
        <authorList>
            <person name="Gong W."/>
            <person name="Xiao S."/>
            <person name="Wang L."/>
            <person name="Liao Z."/>
            <person name="Chang Y."/>
            <person name="Mo W."/>
            <person name="Hu G."/>
            <person name="Li W."/>
            <person name="Zhao G."/>
            <person name="Zhu H."/>
            <person name="Hu X."/>
            <person name="Ji K."/>
            <person name="Xiang X."/>
            <person name="Song Q."/>
            <person name="Yuan D."/>
            <person name="Jin S."/>
            <person name="Zhang L."/>
        </authorList>
    </citation>
    <scope>NUCLEOTIDE SEQUENCE [LARGE SCALE GENOMIC DNA]</scope>
    <source>
        <strain evidence="1">SQ_2022a</strain>
    </source>
</reference>
<accession>A0ACC0HUR3</accession>
<comment type="caution">
    <text evidence="1">The sequence shown here is derived from an EMBL/GenBank/DDBJ whole genome shotgun (WGS) entry which is preliminary data.</text>
</comment>
<dbReference type="EMBL" id="CM045761">
    <property type="protein sequence ID" value="KAI8016242.1"/>
    <property type="molecule type" value="Genomic_DNA"/>
</dbReference>
<evidence type="ECO:0000313" key="1">
    <source>
        <dbReference type="EMBL" id="KAI8016242.1"/>
    </source>
</evidence>